<gene>
    <name evidence="1" type="ORF">J2782_001754</name>
</gene>
<name>A0ABU1M7K3_9HYPH</name>
<organism evidence="1 2">
    <name type="scientific">Brucella pseudogrignonensis</name>
    <dbReference type="NCBI Taxonomy" id="419475"/>
    <lineage>
        <taxon>Bacteria</taxon>
        <taxon>Pseudomonadati</taxon>
        <taxon>Pseudomonadota</taxon>
        <taxon>Alphaproteobacteria</taxon>
        <taxon>Hyphomicrobiales</taxon>
        <taxon>Brucellaceae</taxon>
        <taxon>Brucella/Ochrobactrum group</taxon>
        <taxon>Brucella</taxon>
    </lineage>
</organism>
<evidence type="ECO:0000313" key="2">
    <source>
        <dbReference type="Proteomes" id="UP001184614"/>
    </source>
</evidence>
<comment type="caution">
    <text evidence="1">The sequence shown here is derived from an EMBL/GenBank/DDBJ whole genome shotgun (WGS) entry which is preliminary data.</text>
</comment>
<keyword evidence="2" id="KW-1185">Reference proteome</keyword>
<sequence>MARPKPSEARVVVKHYEDGRMKVFVDGNPLPGVIEATIHQSGIDRSELKLSIIGVAFKLETSELNFHQDRGTSINTKA</sequence>
<accession>A0ABU1M7K3</accession>
<dbReference type="EMBL" id="JAVDQT010000002">
    <property type="protein sequence ID" value="MDR6432019.1"/>
    <property type="molecule type" value="Genomic_DNA"/>
</dbReference>
<protein>
    <submittedName>
        <fullName evidence="1">Uncharacterized protein</fullName>
    </submittedName>
</protein>
<reference evidence="1 2" key="1">
    <citation type="submission" date="2023-07" db="EMBL/GenBank/DDBJ databases">
        <title>Sorghum-associated microbial communities from plants grown in Nebraska, USA.</title>
        <authorList>
            <person name="Schachtman D."/>
        </authorList>
    </citation>
    <scope>NUCLEOTIDE SEQUENCE [LARGE SCALE GENOMIC DNA]</scope>
    <source>
        <strain evidence="1 2">DS1730</strain>
    </source>
</reference>
<evidence type="ECO:0000313" key="1">
    <source>
        <dbReference type="EMBL" id="MDR6432019.1"/>
    </source>
</evidence>
<proteinExistence type="predicted"/>
<dbReference type="Proteomes" id="UP001184614">
    <property type="component" value="Unassembled WGS sequence"/>
</dbReference>
<dbReference type="RefSeq" id="WP_310011456.1">
    <property type="nucleotide sequence ID" value="NZ_JAVDQT010000002.1"/>
</dbReference>